<name>A0A1R1X401_9FUNG</name>
<reference evidence="1 2" key="1">
    <citation type="submission" date="2017-01" db="EMBL/GenBank/DDBJ databases">
        <authorList>
            <person name="Mah S.A."/>
            <person name="Swanson W.J."/>
            <person name="Moy G.W."/>
            <person name="Vacquier V.D."/>
        </authorList>
    </citation>
    <scope>NUCLEOTIDE SEQUENCE [LARGE SCALE GENOMIC DNA]</scope>
    <source>
        <strain evidence="1 2">GSMNP</strain>
    </source>
</reference>
<sequence length="75" mass="8603">MIVIYQYCTTILSYYKSLLSNSYQPHPIGQSIILPSLLFSYHLLYKDSIIPSHERLCCSATFTILAQFNPLSLTQ</sequence>
<dbReference type="Proteomes" id="UP000187283">
    <property type="component" value="Unassembled WGS sequence"/>
</dbReference>
<evidence type="ECO:0000313" key="2">
    <source>
        <dbReference type="Proteomes" id="UP000187283"/>
    </source>
</evidence>
<accession>A0A1R1X401</accession>
<protein>
    <submittedName>
        <fullName evidence="1">Uncharacterized protein</fullName>
    </submittedName>
</protein>
<dbReference type="AlphaFoldDB" id="A0A1R1X401"/>
<gene>
    <name evidence="1" type="ORF">AYI70_g10967</name>
</gene>
<keyword evidence="2" id="KW-1185">Reference proteome</keyword>
<proteinExistence type="predicted"/>
<comment type="caution">
    <text evidence="1">The sequence shown here is derived from an EMBL/GenBank/DDBJ whole genome shotgun (WGS) entry which is preliminary data.</text>
</comment>
<organism evidence="1 2">
    <name type="scientific">Smittium culicis</name>
    <dbReference type="NCBI Taxonomy" id="133412"/>
    <lineage>
        <taxon>Eukaryota</taxon>
        <taxon>Fungi</taxon>
        <taxon>Fungi incertae sedis</taxon>
        <taxon>Zoopagomycota</taxon>
        <taxon>Kickxellomycotina</taxon>
        <taxon>Harpellomycetes</taxon>
        <taxon>Harpellales</taxon>
        <taxon>Legeriomycetaceae</taxon>
        <taxon>Smittium</taxon>
    </lineage>
</organism>
<evidence type="ECO:0000313" key="1">
    <source>
        <dbReference type="EMBL" id="OMJ09344.1"/>
    </source>
</evidence>
<dbReference type="EMBL" id="LSSN01005494">
    <property type="protein sequence ID" value="OMJ09344.1"/>
    <property type="molecule type" value="Genomic_DNA"/>
</dbReference>